<name>A0AAD7K2Y7_9AGAR</name>
<keyword evidence="2" id="KW-0677">Repeat</keyword>
<evidence type="ECO:0000313" key="5">
    <source>
        <dbReference type="EMBL" id="KAJ7777264.1"/>
    </source>
</evidence>
<dbReference type="PANTHER" id="PTHR44675:SF1">
    <property type="entry name" value="P21-ACTIVATED PROTEIN KINASE-INTERACTING PROTEIN 1"/>
    <property type="match status" value="1"/>
</dbReference>
<sequence>MLKSAMKAPERPAKKARVDPPKISASRVKGSPVPQKKAQPAKPSLKGKEKATTAPAVPRKRKSKADKEAPTPLPSTFKVVAGSYEKLLYGLEGTVSFDADTSALSFHLKPVFIFPAHVSCIKAVAASPHGGKWLATGSADEIVKVWDLRRRKEIGGLMHHEGSITHLHFPSRSHLLSASEDGTLCLFRARDWAVLRALRGHKGRVNSVAVHPSGKVALSVGKDRTLRMWDLMRGKGCASTKLGKEAELVRWSSDGSLFVVQVASTIDVYTTDMNLIHTITHPSRLQDVKFCKRVNGDGDVLLAGAEDKKLSIYELSTDPEKPPRIIAEMTGHANRVKALSTLPIALPPAALASHGASTTIVCTVSSDGKILLYDLAALPAAAPAAVMEICPVAEYDSKGTRLTCVTLADGEVEGAGVGGKRKRGAGDDSGDEDDDEDEDDGEEEEWGGVEGAADVGGEADEGDSGWEDEEENENEAEAEVESD</sequence>
<dbReference type="EMBL" id="JARKIB010000008">
    <property type="protein sequence ID" value="KAJ7777264.1"/>
    <property type="molecule type" value="Genomic_DNA"/>
</dbReference>
<keyword evidence="6" id="KW-1185">Reference proteome</keyword>
<keyword evidence="1 3" id="KW-0853">WD repeat</keyword>
<dbReference type="Pfam" id="PF00400">
    <property type="entry name" value="WD40"/>
    <property type="match status" value="3"/>
</dbReference>
<dbReference type="SUPFAM" id="SSF50978">
    <property type="entry name" value="WD40 repeat-like"/>
    <property type="match status" value="1"/>
</dbReference>
<dbReference type="AlphaFoldDB" id="A0AAD7K2Y7"/>
<evidence type="ECO:0000256" key="3">
    <source>
        <dbReference type="PROSITE-ProRule" id="PRU00221"/>
    </source>
</evidence>
<reference evidence="5" key="1">
    <citation type="submission" date="2023-03" db="EMBL/GenBank/DDBJ databases">
        <title>Massive genome expansion in bonnet fungi (Mycena s.s.) driven by repeated elements and novel gene families across ecological guilds.</title>
        <authorList>
            <consortium name="Lawrence Berkeley National Laboratory"/>
            <person name="Harder C.B."/>
            <person name="Miyauchi S."/>
            <person name="Viragh M."/>
            <person name="Kuo A."/>
            <person name="Thoen E."/>
            <person name="Andreopoulos B."/>
            <person name="Lu D."/>
            <person name="Skrede I."/>
            <person name="Drula E."/>
            <person name="Henrissat B."/>
            <person name="Morin E."/>
            <person name="Kohler A."/>
            <person name="Barry K."/>
            <person name="LaButti K."/>
            <person name="Morin E."/>
            <person name="Salamov A."/>
            <person name="Lipzen A."/>
            <person name="Mereny Z."/>
            <person name="Hegedus B."/>
            <person name="Baldrian P."/>
            <person name="Stursova M."/>
            <person name="Weitz H."/>
            <person name="Taylor A."/>
            <person name="Grigoriev I.V."/>
            <person name="Nagy L.G."/>
            <person name="Martin F."/>
            <person name="Kauserud H."/>
        </authorList>
    </citation>
    <scope>NUCLEOTIDE SEQUENCE</scope>
    <source>
        <strain evidence="5">CBHHK182m</strain>
    </source>
</reference>
<dbReference type="InterPro" id="IPR001680">
    <property type="entry name" value="WD40_rpt"/>
</dbReference>
<dbReference type="Proteomes" id="UP001215598">
    <property type="component" value="Unassembled WGS sequence"/>
</dbReference>
<feature type="compositionally biased region" description="Low complexity" evidence="4">
    <location>
        <begin position="34"/>
        <end position="43"/>
    </location>
</feature>
<dbReference type="InterPro" id="IPR036322">
    <property type="entry name" value="WD40_repeat_dom_sf"/>
</dbReference>
<feature type="repeat" description="WD" evidence="3">
    <location>
        <begin position="114"/>
        <end position="156"/>
    </location>
</feature>
<accession>A0AAD7K2Y7</accession>
<feature type="region of interest" description="Disordered" evidence="4">
    <location>
        <begin position="1"/>
        <end position="72"/>
    </location>
</feature>
<feature type="repeat" description="WD" evidence="3">
    <location>
        <begin position="198"/>
        <end position="239"/>
    </location>
</feature>
<evidence type="ECO:0000256" key="2">
    <source>
        <dbReference type="ARBA" id="ARBA00022737"/>
    </source>
</evidence>
<evidence type="ECO:0000256" key="4">
    <source>
        <dbReference type="SAM" id="MobiDB-lite"/>
    </source>
</evidence>
<feature type="compositionally biased region" description="Basic and acidic residues" evidence="4">
    <location>
        <begin position="8"/>
        <end position="20"/>
    </location>
</feature>
<dbReference type="InterPro" id="IPR051959">
    <property type="entry name" value="PAK1-Kinase_Regulator"/>
</dbReference>
<comment type="caution">
    <text evidence="5">The sequence shown here is derived from an EMBL/GenBank/DDBJ whole genome shotgun (WGS) entry which is preliminary data.</text>
</comment>
<evidence type="ECO:0000313" key="6">
    <source>
        <dbReference type="Proteomes" id="UP001215598"/>
    </source>
</evidence>
<organism evidence="5 6">
    <name type="scientific">Mycena metata</name>
    <dbReference type="NCBI Taxonomy" id="1033252"/>
    <lineage>
        <taxon>Eukaryota</taxon>
        <taxon>Fungi</taxon>
        <taxon>Dikarya</taxon>
        <taxon>Basidiomycota</taxon>
        <taxon>Agaricomycotina</taxon>
        <taxon>Agaricomycetes</taxon>
        <taxon>Agaricomycetidae</taxon>
        <taxon>Agaricales</taxon>
        <taxon>Marasmiineae</taxon>
        <taxon>Mycenaceae</taxon>
        <taxon>Mycena</taxon>
    </lineage>
</organism>
<dbReference type="InterPro" id="IPR019775">
    <property type="entry name" value="WD40_repeat_CS"/>
</dbReference>
<dbReference type="PANTHER" id="PTHR44675">
    <property type="entry name" value="PAK1 INTERACTING PROTEIN 1"/>
    <property type="match status" value="1"/>
</dbReference>
<proteinExistence type="predicted"/>
<dbReference type="Gene3D" id="2.130.10.10">
    <property type="entry name" value="YVTN repeat-like/Quinoprotein amine dehydrogenase"/>
    <property type="match status" value="2"/>
</dbReference>
<dbReference type="PROSITE" id="PS00678">
    <property type="entry name" value="WD_REPEATS_1"/>
    <property type="match status" value="2"/>
</dbReference>
<protein>
    <submittedName>
        <fullName evidence="5">WD40-repeat-containing domain protein</fullName>
    </submittedName>
</protein>
<dbReference type="PROSITE" id="PS50082">
    <property type="entry name" value="WD_REPEATS_2"/>
    <property type="match status" value="2"/>
</dbReference>
<dbReference type="SMART" id="SM00320">
    <property type="entry name" value="WD40"/>
    <property type="match status" value="5"/>
</dbReference>
<feature type="compositionally biased region" description="Acidic residues" evidence="4">
    <location>
        <begin position="457"/>
        <end position="483"/>
    </location>
</feature>
<dbReference type="InterPro" id="IPR015943">
    <property type="entry name" value="WD40/YVTN_repeat-like_dom_sf"/>
</dbReference>
<evidence type="ECO:0000256" key="1">
    <source>
        <dbReference type="ARBA" id="ARBA00022574"/>
    </source>
</evidence>
<gene>
    <name evidence="5" type="ORF">B0H16DRAFT_1504883</name>
</gene>
<dbReference type="PROSITE" id="PS50294">
    <property type="entry name" value="WD_REPEATS_REGION"/>
    <property type="match status" value="2"/>
</dbReference>
<feature type="region of interest" description="Disordered" evidence="4">
    <location>
        <begin position="414"/>
        <end position="483"/>
    </location>
</feature>
<feature type="compositionally biased region" description="Acidic residues" evidence="4">
    <location>
        <begin position="428"/>
        <end position="447"/>
    </location>
</feature>